<dbReference type="Proteomes" id="UP000477311">
    <property type="component" value="Unassembled WGS sequence"/>
</dbReference>
<feature type="domain" description="Urease accessory protein UreH-like transmembrane" evidence="2">
    <location>
        <begin position="13"/>
        <end position="207"/>
    </location>
</feature>
<organism evidence="3 4">
    <name type="scientific">Limisphaera ngatamarikiensis</name>
    <dbReference type="NCBI Taxonomy" id="1324935"/>
    <lineage>
        <taxon>Bacteria</taxon>
        <taxon>Pseudomonadati</taxon>
        <taxon>Verrucomicrobiota</taxon>
        <taxon>Verrucomicrobiia</taxon>
        <taxon>Limisphaerales</taxon>
        <taxon>Limisphaeraceae</taxon>
        <taxon>Limisphaera</taxon>
    </lineage>
</organism>
<dbReference type="RefSeq" id="WP_165105650.1">
    <property type="nucleotide sequence ID" value="NZ_JAAKYA010000014.1"/>
</dbReference>
<dbReference type="PANTHER" id="PTHR42208:SF1">
    <property type="entry name" value="HEAVY METAL TRANSPORTER"/>
    <property type="match status" value="1"/>
</dbReference>
<accession>A0A6M1RDT6</accession>
<evidence type="ECO:0000256" key="1">
    <source>
        <dbReference type="SAM" id="Phobius"/>
    </source>
</evidence>
<comment type="caution">
    <text evidence="3">The sequence shown here is derived from an EMBL/GenBank/DDBJ whole genome shotgun (WGS) entry which is preliminary data.</text>
</comment>
<evidence type="ECO:0000313" key="3">
    <source>
        <dbReference type="EMBL" id="NGO38268.1"/>
    </source>
</evidence>
<evidence type="ECO:0000313" key="4">
    <source>
        <dbReference type="Proteomes" id="UP000477311"/>
    </source>
</evidence>
<keyword evidence="1" id="KW-0472">Membrane</keyword>
<gene>
    <name evidence="3" type="ORF">G4L39_02505</name>
</gene>
<protein>
    <submittedName>
        <fullName evidence="3">Sulfite exporter TauE/SafE family protein</fullName>
    </submittedName>
</protein>
<feature type="transmembrane region" description="Helical" evidence="1">
    <location>
        <begin position="82"/>
        <end position="101"/>
    </location>
</feature>
<dbReference type="Pfam" id="PF13386">
    <property type="entry name" value="DsbD_2"/>
    <property type="match status" value="1"/>
</dbReference>
<feature type="transmembrane region" description="Helical" evidence="1">
    <location>
        <begin position="197"/>
        <end position="221"/>
    </location>
</feature>
<proteinExistence type="predicted"/>
<dbReference type="AlphaFoldDB" id="A0A6M1RDT6"/>
<keyword evidence="1" id="KW-0812">Transmembrane</keyword>
<dbReference type="EMBL" id="JAAKYA010000014">
    <property type="protein sequence ID" value="NGO38268.1"/>
    <property type="molecule type" value="Genomic_DNA"/>
</dbReference>
<name>A0A6M1RDT6_9BACT</name>
<feature type="transmembrane region" description="Helical" evidence="1">
    <location>
        <begin position="164"/>
        <end position="185"/>
    </location>
</feature>
<reference evidence="3 4" key="1">
    <citation type="submission" date="2020-02" db="EMBL/GenBank/DDBJ databases">
        <title>Draft genome sequence of Limisphaera ngatamarikiensis NGM72.4T, a thermophilic Verrucomicrobia grouped in subdivision 3.</title>
        <authorList>
            <person name="Carere C.R."/>
            <person name="Steen J."/>
            <person name="Hugenholtz P."/>
            <person name="Stott M.B."/>
        </authorList>
    </citation>
    <scope>NUCLEOTIDE SEQUENCE [LARGE SCALE GENOMIC DNA]</scope>
    <source>
        <strain evidence="3 4">NGM72.4</strain>
    </source>
</reference>
<keyword evidence="4" id="KW-1185">Reference proteome</keyword>
<dbReference type="InterPro" id="IPR039447">
    <property type="entry name" value="UreH-like_TM_dom"/>
</dbReference>
<feature type="transmembrane region" description="Helical" evidence="1">
    <location>
        <begin position="57"/>
        <end position="76"/>
    </location>
</feature>
<sequence>MQGDVHWGLWISAVALGLAGSLHCAGMCGPLMLALPGPAGSRLRWIAGRCLYHLGRVTTYAGLGVVFGLLGRSLAWAGVQRWVSLVLGALLLGGLFWNRLWHTPFPGWNLPAWLTRGMQELMREHSVPALYGLGLLNGFLPCGLVYVAAAAATASGSFLHALQFMVGFGLGTVPLTLALTLAPGFMPAWVRIRVRRWIPYGVALVGVLLVLRGLALGIPYLSPGPAPDSSPTCCH</sequence>
<evidence type="ECO:0000259" key="2">
    <source>
        <dbReference type="Pfam" id="PF13386"/>
    </source>
</evidence>
<feature type="transmembrane region" description="Helical" evidence="1">
    <location>
        <begin position="129"/>
        <end position="152"/>
    </location>
</feature>
<dbReference type="PANTHER" id="PTHR42208">
    <property type="entry name" value="HEAVY METAL TRANSPORTER-RELATED"/>
    <property type="match status" value="1"/>
</dbReference>
<feature type="transmembrane region" description="Helical" evidence="1">
    <location>
        <begin position="6"/>
        <end position="36"/>
    </location>
</feature>
<keyword evidence="1" id="KW-1133">Transmembrane helix</keyword>